<reference evidence="9" key="1">
    <citation type="submission" date="2016-10" db="EMBL/GenBank/DDBJ databases">
        <authorList>
            <person name="Varghese N."/>
        </authorList>
    </citation>
    <scope>NUCLEOTIDE SEQUENCE [LARGE SCALE GENOMIC DNA]</scope>
    <source>
        <strain evidence="9">DSM 45096 / BCRC 16803 / CGMCC 4.1857 / CIP 109030 / JCM 12277 / KCTC 19219 / NBRC 100920 / 33214</strain>
    </source>
</reference>
<evidence type="ECO:0000259" key="6">
    <source>
        <dbReference type="Pfam" id="PF04542"/>
    </source>
</evidence>
<dbReference type="InterPro" id="IPR014284">
    <property type="entry name" value="RNA_pol_sigma-70_dom"/>
</dbReference>
<keyword evidence="5" id="KW-0804">Transcription</keyword>
<dbReference type="CDD" id="cd06171">
    <property type="entry name" value="Sigma70_r4"/>
    <property type="match status" value="1"/>
</dbReference>
<organism evidence="8 9">
    <name type="scientific">Streptacidiphilus jiangxiensis</name>
    <dbReference type="NCBI Taxonomy" id="235985"/>
    <lineage>
        <taxon>Bacteria</taxon>
        <taxon>Bacillati</taxon>
        <taxon>Actinomycetota</taxon>
        <taxon>Actinomycetes</taxon>
        <taxon>Kitasatosporales</taxon>
        <taxon>Streptomycetaceae</taxon>
        <taxon>Streptacidiphilus</taxon>
    </lineage>
</organism>
<dbReference type="InterPro" id="IPR039425">
    <property type="entry name" value="RNA_pol_sigma-70-like"/>
</dbReference>
<evidence type="ECO:0000256" key="3">
    <source>
        <dbReference type="ARBA" id="ARBA00023082"/>
    </source>
</evidence>
<proteinExistence type="inferred from homology"/>
<dbReference type="Proteomes" id="UP000183015">
    <property type="component" value="Unassembled WGS sequence"/>
</dbReference>
<protein>
    <submittedName>
        <fullName evidence="8">RNA polymerase sigma-70 factor, ECF subfamily</fullName>
    </submittedName>
</protein>
<dbReference type="Gene3D" id="1.10.1740.10">
    <property type="match status" value="1"/>
</dbReference>
<dbReference type="InterPro" id="IPR013325">
    <property type="entry name" value="RNA_pol_sigma_r2"/>
</dbReference>
<feature type="domain" description="RNA polymerase sigma-70 region 4" evidence="7">
    <location>
        <begin position="138"/>
        <end position="185"/>
    </location>
</feature>
<evidence type="ECO:0000259" key="7">
    <source>
        <dbReference type="Pfam" id="PF04545"/>
    </source>
</evidence>
<dbReference type="PANTHER" id="PTHR43133:SF66">
    <property type="entry name" value="ECF RNA POLYMERASE SIGMA FACTOR SIGK"/>
    <property type="match status" value="1"/>
</dbReference>
<dbReference type="SUPFAM" id="SSF88946">
    <property type="entry name" value="Sigma2 domain of RNA polymerase sigma factors"/>
    <property type="match status" value="1"/>
</dbReference>
<keyword evidence="4" id="KW-0238">DNA-binding</keyword>
<evidence type="ECO:0000256" key="2">
    <source>
        <dbReference type="ARBA" id="ARBA00023015"/>
    </source>
</evidence>
<accession>A0A1H7HC51</accession>
<dbReference type="AlphaFoldDB" id="A0A1H7HC51"/>
<dbReference type="eggNOG" id="COG1595">
    <property type="taxonomic scope" value="Bacteria"/>
</dbReference>
<dbReference type="EMBL" id="FOAZ01000002">
    <property type="protein sequence ID" value="SEK47811.1"/>
    <property type="molecule type" value="Genomic_DNA"/>
</dbReference>
<dbReference type="Pfam" id="PF04542">
    <property type="entry name" value="Sigma70_r2"/>
    <property type="match status" value="1"/>
</dbReference>
<evidence type="ECO:0000313" key="9">
    <source>
        <dbReference type="Proteomes" id="UP000183015"/>
    </source>
</evidence>
<dbReference type="GO" id="GO:0016987">
    <property type="term" value="F:sigma factor activity"/>
    <property type="evidence" value="ECO:0007669"/>
    <property type="project" value="UniProtKB-KW"/>
</dbReference>
<keyword evidence="9" id="KW-1185">Reference proteome</keyword>
<dbReference type="InterPro" id="IPR013324">
    <property type="entry name" value="RNA_pol_sigma_r3/r4-like"/>
</dbReference>
<dbReference type="Pfam" id="PF04545">
    <property type="entry name" value="Sigma70_r4"/>
    <property type="match status" value="1"/>
</dbReference>
<dbReference type="SUPFAM" id="SSF88659">
    <property type="entry name" value="Sigma3 and sigma4 domains of RNA polymerase sigma factors"/>
    <property type="match status" value="1"/>
</dbReference>
<dbReference type="NCBIfam" id="TIGR02937">
    <property type="entry name" value="sigma70-ECF"/>
    <property type="match status" value="1"/>
</dbReference>
<dbReference type="STRING" id="235985.SAMN05414137_102154"/>
<feature type="domain" description="RNA polymerase sigma-70 region 2" evidence="6">
    <location>
        <begin position="34"/>
        <end position="100"/>
    </location>
</feature>
<dbReference type="PANTHER" id="PTHR43133">
    <property type="entry name" value="RNA POLYMERASE ECF-TYPE SIGMA FACTO"/>
    <property type="match status" value="1"/>
</dbReference>
<dbReference type="OrthoDB" id="5243766at2"/>
<dbReference type="GO" id="GO:0006352">
    <property type="term" value="P:DNA-templated transcription initiation"/>
    <property type="evidence" value="ECO:0007669"/>
    <property type="project" value="InterPro"/>
</dbReference>
<name>A0A1H7HC51_STRJI</name>
<evidence type="ECO:0000256" key="1">
    <source>
        <dbReference type="ARBA" id="ARBA00010641"/>
    </source>
</evidence>
<dbReference type="InterPro" id="IPR007630">
    <property type="entry name" value="RNA_pol_sigma70_r4"/>
</dbReference>
<comment type="similarity">
    <text evidence="1">Belongs to the sigma-70 factor family. ECF subfamily.</text>
</comment>
<dbReference type="GO" id="GO:0003677">
    <property type="term" value="F:DNA binding"/>
    <property type="evidence" value="ECO:0007669"/>
    <property type="project" value="InterPro"/>
</dbReference>
<gene>
    <name evidence="8" type="ORF">SAMN05414137_102154</name>
</gene>
<dbReference type="Gene3D" id="1.10.10.10">
    <property type="entry name" value="Winged helix-like DNA-binding domain superfamily/Winged helix DNA-binding domain"/>
    <property type="match status" value="1"/>
</dbReference>
<evidence type="ECO:0000313" key="8">
    <source>
        <dbReference type="EMBL" id="SEK47811.1"/>
    </source>
</evidence>
<dbReference type="InterPro" id="IPR036388">
    <property type="entry name" value="WH-like_DNA-bd_sf"/>
</dbReference>
<keyword evidence="2" id="KW-0805">Transcription regulation</keyword>
<keyword evidence="3" id="KW-0731">Sigma factor</keyword>
<evidence type="ECO:0000256" key="4">
    <source>
        <dbReference type="ARBA" id="ARBA00023125"/>
    </source>
</evidence>
<dbReference type="InterPro" id="IPR007627">
    <property type="entry name" value="RNA_pol_sigma70_r2"/>
</dbReference>
<sequence>MPAVTHPSHLEVERIEQWLSAAAAGDHEAFAGVYTGLLPLVWATARRVLHDRAQTDEVAQEVIAELWTLAGRFRPERGNPRAWAASVARRRAIDRVRHQRAQHRVELRAAALMPPPAADSVAERVERVLEYEHLRRVLLSLTPLQREAIRLAFYEDCTYVQVALRLGIPVGTAKSRIRGALIRLRRELEA</sequence>
<evidence type="ECO:0000256" key="5">
    <source>
        <dbReference type="ARBA" id="ARBA00023163"/>
    </source>
</evidence>